<feature type="region of interest" description="Disordered" evidence="1">
    <location>
        <begin position="38"/>
        <end position="70"/>
    </location>
</feature>
<evidence type="ECO:0000256" key="1">
    <source>
        <dbReference type="SAM" id="MobiDB-lite"/>
    </source>
</evidence>
<evidence type="ECO:0000313" key="2">
    <source>
        <dbReference type="EMBL" id="GAA4781892.1"/>
    </source>
</evidence>
<dbReference type="EMBL" id="BAABJV010000008">
    <property type="protein sequence ID" value="GAA4781892.1"/>
    <property type="molecule type" value="Genomic_DNA"/>
</dbReference>
<gene>
    <name evidence="2" type="ORF">GCM10023329_34440</name>
</gene>
<keyword evidence="3" id="KW-1185">Reference proteome</keyword>
<comment type="caution">
    <text evidence="2">The sequence shown here is derived from an EMBL/GenBank/DDBJ whole genome shotgun (WGS) entry which is preliminary data.</text>
</comment>
<accession>A0ABP9AL07</accession>
<proteinExistence type="predicted"/>
<evidence type="ECO:0000313" key="3">
    <source>
        <dbReference type="Proteomes" id="UP001501147"/>
    </source>
</evidence>
<protein>
    <recommendedName>
        <fullName evidence="4">BON domain-containing protein</fullName>
    </recommendedName>
</protein>
<evidence type="ECO:0008006" key="4">
    <source>
        <dbReference type="Google" id="ProtNLM"/>
    </source>
</evidence>
<reference evidence="3" key="1">
    <citation type="journal article" date="2019" name="Int. J. Syst. Evol. Microbiol.">
        <title>The Global Catalogue of Microorganisms (GCM) 10K type strain sequencing project: providing services to taxonomists for standard genome sequencing and annotation.</title>
        <authorList>
            <consortium name="The Broad Institute Genomics Platform"/>
            <consortium name="The Broad Institute Genome Sequencing Center for Infectious Disease"/>
            <person name="Wu L."/>
            <person name="Ma J."/>
        </authorList>
    </citation>
    <scope>NUCLEOTIDE SEQUENCE [LARGE SCALE GENOMIC DNA]</scope>
    <source>
        <strain evidence="3">JCM 18324</strain>
    </source>
</reference>
<organism evidence="2 3">
    <name type="scientific">Streptomyces sanyensis</name>
    <dbReference type="NCBI Taxonomy" id="568869"/>
    <lineage>
        <taxon>Bacteria</taxon>
        <taxon>Bacillati</taxon>
        <taxon>Actinomycetota</taxon>
        <taxon>Actinomycetes</taxon>
        <taxon>Kitasatosporales</taxon>
        <taxon>Streptomycetaceae</taxon>
        <taxon>Streptomyces</taxon>
    </lineage>
</organism>
<name>A0ABP9AL07_9ACTN</name>
<dbReference type="Proteomes" id="UP001501147">
    <property type="component" value="Unassembled WGS sequence"/>
</dbReference>
<sequence>MRRIKATASGAVNGVRELSAVCAVTEGRAPVAARPCRGPGVPATPGLGSRRCEEQAGGMSGTPPIVVHRISPTGGRRVTVRGRIMGLAHSDDEVRELVRRAGGPEPVRLEDPTWVEWTGGRPHQYDPLELLP</sequence>